<dbReference type="CDD" id="cd15466">
    <property type="entry name" value="CLU-central"/>
    <property type="match status" value="1"/>
</dbReference>
<dbReference type="GO" id="GO:0005737">
    <property type="term" value="C:cytoplasm"/>
    <property type="evidence" value="ECO:0007669"/>
    <property type="project" value="TreeGrafter"/>
</dbReference>
<name>A0A196SFU3_BLAHN</name>
<gene>
    <name evidence="4" type="ORF">AV274_2402</name>
</gene>
<dbReference type="SUPFAM" id="SSF48452">
    <property type="entry name" value="TPR-like"/>
    <property type="match status" value="1"/>
</dbReference>
<evidence type="ECO:0000259" key="3">
    <source>
        <dbReference type="PROSITE" id="PS51823"/>
    </source>
</evidence>
<reference evidence="4 5" key="1">
    <citation type="submission" date="2016-05" db="EMBL/GenBank/DDBJ databases">
        <title>Nuclear genome of Blastocystis sp. subtype 1 NandII.</title>
        <authorList>
            <person name="Gentekaki E."/>
            <person name="Curtis B."/>
            <person name="Stairs C."/>
            <person name="Eme L."/>
            <person name="Herman E."/>
            <person name="Klimes V."/>
            <person name="Arias M.C."/>
            <person name="Elias M."/>
            <person name="Hilliou F."/>
            <person name="Klute M."/>
            <person name="Malik S.-B."/>
            <person name="Pightling A."/>
            <person name="Rachubinski R."/>
            <person name="Salas D."/>
            <person name="Schlacht A."/>
            <person name="Suga H."/>
            <person name="Archibald J."/>
            <person name="Ball S.G."/>
            <person name="Clark G."/>
            <person name="Dacks J."/>
            <person name="Van Der Giezen M."/>
            <person name="Tsaousis A."/>
            <person name="Roger A."/>
        </authorList>
    </citation>
    <scope>NUCLEOTIDE SEQUENCE [LARGE SCALE GENOMIC DNA]</scope>
    <source>
        <strain evidence="5">ATCC 50177 / NandII</strain>
    </source>
</reference>
<sequence>MATEVVNESVVYQITVRGPNGEEEKMNVSSEDSGSILKQRIMMSPKFTVYTAFHFEVENPSGKEDLFLDAYTPFSQVPLVGNGATFLLVPDLYDATSIRYHIKHSVALLTNKIPLISQLVKLSNDELPESLKDFNEQMKANAKNLEEKKEVVPLDMKTRLVENGRQADSAYKDLAATCMEDLKKGDLSSFMQLYTAINTEKPVSIKSLTISSYNPADASRRAMGDLIYLRMHTSENNVFHITGNTNGFFANQSTDSEFNPEANASYPNLYVTLPAILCALSSGFKQWFNRSRQIARSSNMNSILRSLPLLPSLLATSKGWFDEAMEKESGNLFDLADQMMSDELAIPQLASVESHHWMTDYNMIRDSKISEDTKASLILSKEQSFAEAATKACRAIVDEGLPSLFPDSPAEACYVVDDIIITSVSEHSGVVSVGDCNEEVNSTRFLNGAEVKDLYTGLVAVVDYKGHRFLAQSAVPGIIHMASANMMMWGSVDEGKSIFADDRVRPAMEALAKKLYWQPSTVSPQLPVNELPADATEQDIPEAPASTQVHTDLKESFEFIGPVEGRVVRGADNKMYAVDFLHLAPIDVAWQEAHEKLCGEKVYLPLRRTAVLQWVLRKAILENQKDSLKEILEKVEKGEKVEGVEMTKEDIEKAKKSVEETEKELASTPGEFDPNVFTRFAKSGDAHEANVRLLCDMVATSLVPRVVENMKKAKDSYFDTSNIVSDMHAVSVNARYLGAVAEACEEEELKELCEEEMIARAAKHVLRDLLSNAVLMSAPAFATTAFLNALLCKERKNEILLSGKNKKSKKVPSLIAQTLLKQGLTVSKVWSLLEAAIKTHFHYTLAVWAKPATDMQRYRLLRRVCQQCGIRLEAVDYDLSEDYAIRVENVLEFVPVVKYAFTPKVDEMCSELTRSAMSTLEQGDYAVAYETVKNVLLQLITAHGHLHPQLLTCVDLMTAIVTGLNDFDRAVELSRAALYCADVIYGKDSLEAAKRHTQLASILYKNEMVFEALAHNTLAHLIYCKVNGADSDYVKAMYLNMGMCAMQCGYLKEALEYMELSKANNEVKTEVYLNAAYYAVVLNAMLKNNAKVEECKKQLEEALSDKEEAFKKAMMENLQKQLKDLH</sequence>
<evidence type="ECO:0000256" key="1">
    <source>
        <dbReference type="ARBA" id="ARBA00022490"/>
    </source>
</evidence>
<dbReference type="Gene3D" id="1.25.40.10">
    <property type="entry name" value="Tetratricopeptide repeat domain"/>
    <property type="match status" value="1"/>
</dbReference>
<dbReference type="STRING" id="478820.A0A196SFU3"/>
<accession>A0A196SFU3</accession>
<evidence type="ECO:0000256" key="2">
    <source>
        <dbReference type="SAM" id="Coils"/>
    </source>
</evidence>
<dbReference type="InterPro" id="IPR033646">
    <property type="entry name" value="CLU-central"/>
</dbReference>
<feature type="domain" description="Clu" evidence="3">
    <location>
        <begin position="324"/>
        <end position="591"/>
    </location>
</feature>
<dbReference type="AlphaFoldDB" id="A0A196SFU3"/>
<dbReference type="InterPro" id="IPR011990">
    <property type="entry name" value="TPR-like_helical_dom_sf"/>
</dbReference>
<feature type="coiled-coil region" evidence="2">
    <location>
        <begin position="1082"/>
        <end position="1116"/>
    </location>
</feature>
<comment type="caution">
    <text evidence="4">The sequence shown here is derived from an EMBL/GenBank/DDBJ whole genome shotgun (WGS) entry which is preliminary data.</text>
</comment>
<dbReference type="Proteomes" id="UP000078348">
    <property type="component" value="Unassembled WGS sequence"/>
</dbReference>
<organism evidence="4 5">
    <name type="scientific">Blastocystis sp. subtype 1 (strain ATCC 50177 / NandII)</name>
    <dbReference type="NCBI Taxonomy" id="478820"/>
    <lineage>
        <taxon>Eukaryota</taxon>
        <taxon>Sar</taxon>
        <taxon>Stramenopiles</taxon>
        <taxon>Bigyra</taxon>
        <taxon>Opalozoa</taxon>
        <taxon>Opalinata</taxon>
        <taxon>Blastocystidae</taxon>
        <taxon>Blastocystis</taxon>
    </lineage>
</organism>
<evidence type="ECO:0000313" key="4">
    <source>
        <dbReference type="EMBL" id="OAO15883.1"/>
    </source>
</evidence>
<keyword evidence="2" id="KW-0175">Coiled coil</keyword>
<dbReference type="InterPro" id="IPR023231">
    <property type="entry name" value="GSKIP_dom_sf"/>
</dbReference>
<dbReference type="PANTHER" id="PTHR12601:SF6">
    <property type="entry name" value="CLUSTERED MITOCHONDRIA PROTEIN HOMOLOG"/>
    <property type="match status" value="1"/>
</dbReference>
<keyword evidence="4" id="KW-0648">Protein biosynthesis</keyword>
<dbReference type="Gene3D" id="3.30.2280.10">
    <property type="entry name" value="Hypothetical protein (hspc210)"/>
    <property type="match status" value="1"/>
</dbReference>
<keyword evidence="4" id="KW-0396">Initiation factor</keyword>
<dbReference type="PROSITE" id="PS51823">
    <property type="entry name" value="CLU"/>
    <property type="match status" value="1"/>
</dbReference>
<keyword evidence="5" id="KW-1185">Reference proteome</keyword>
<proteinExistence type="predicted"/>
<dbReference type="Pfam" id="PF12807">
    <property type="entry name" value="eIF3_p135"/>
    <property type="match status" value="1"/>
</dbReference>
<dbReference type="InterPro" id="IPR027523">
    <property type="entry name" value="CLU_prot"/>
</dbReference>
<protein>
    <submittedName>
        <fullName evidence="4">Eukaryotic translation initiation factor 3 subunit</fullName>
    </submittedName>
</protein>
<dbReference type="PANTHER" id="PTHR12601">
    <property type="entry name" value="EUKARYOTIC TRANSLATION INITIATION FACTOR 3 SUBUNIT EIF-3"/>
    <property type="match status" value="1"/>
</dbReference>
<dbReference type="GO" id="GO:0003743">
    <property type="term" value="F:translation initiation factor activity"/>
    <property type="evidence" value="ECO:0007669"/>
    <property type="project" value="UniProtKB-KW"/>
</dbReference>
<keyword evidence="1" id="KW-0963">Cytoplasm</keyword>
<dbReference type="OrthoDB" id="1414216at2759"/>
<dbReference type="SUPFAM" id="SSF103107">
    <property type="entry name" value="Hypothetical protein c14orf129, hspc210"/>
    <property type="match status" value="1"/>
</dbReference>
<dbReference type="EMBL" id="LXWW01000111">
    <property type="protein sequence ID" value="OAO15883.1"/>
    <property type="molecule type" value="Genomic_DNA"/>
</dbReference>
<evidence type="ECO:0000313" key="5">
    <source>
        <dbReference type="Proteomes" id="UP000078348"/>
    </source>
</evidence>
<dbReference type="InterPro" id="IPR025697">
    <property type="entry name" value="CLU_dom"/>
</dbReference>
<dbReference type="Pfam" id="PF13236">
    <property type="entry name" value="CLU"/>
    <property type="match status" value="1"/>
</dbReference>
<feature type="coiled-coil region" evidence="2">
    <location>
        <begin position="618"/>
        <end position="664"/>
    </location>
</feature>